<dbReference type="Proteomes" id="UP001139260">
    <property type="component" value="Unassembled WGS sequence"/>
</dbReference>
<dbReference type="RefSeq" id="WP_248428174.1">
    <property type="nucleotide sequence ID" value="NZ_JALNUB010000004.1"/>
</dbReference>
<evidence type="ECO:0000313" key="3">
    <source>
        <dbReference type="Proteomes" id="UP001139260"/>
    </source>
</evidence>
<protein>
    <submittedName>
        <fullName evidence="2">Uncharacterized protein</fullName>
    </submittedName>
</protein>
<evidence type="ECO:0000256" key="1">
    <source>
        <dbReference type="SAM" id="Phobius"/>
    </source>
</evidence>
<feature type="transmembrane region" description="Helical" evidence="1">
    <location>
        <begin position="65"/>
        <end position="85"/>
    </location>
</feature>
<name>A0A9X1XQR7_9FLAO</name>
<dbReference type="AlphaFoldDB" id="A0A9X1XQR7"/>
<reference evidence="2" key="1">
    <citation type="submission" date="2022-04" db="EMBL/GenBank/DDBJ databases">
        <title>Flavobacterium pygoscelis sp. nov. isolated from Chinstrap chick (Pygoscelis antarcticus).</title>
        <authorList>
            <person name="Irgang R."/>
            <person name="Poblete-Morales M."/>
            <person name="Avendano-Herrera R."/>
        </authorList>
    </citation>
    <scope>NUCLEOTIDE SEQUENCE</scope>
    <source>
        <strain evidence="2">I-SCBP12n</strain>
    </source>
</reference>
<accession>A0A9X1XQR7</accession>
<comment type="caution">
    <text evidence="2">The sequence shown here is derived from an EMBL/GenBank/DDBJ whole genome shotgun (WGS) entry which is preliminary data.</text>
</comment>
<gene>
    <name evidence="2" type="ORF">MW871_07895</name>
</gene>
<keyword evidence="1" id="KW-1133">Transmembrane helix</keyword>
<dbReference type="EMBL" id="JALNUB010000004">
    <property type="protein sequence ID" value="MCK8141815.1"/>
    <property type="molecule type" value="Genomic_DNA"/>
</dbReference>
<sequence>MTEKIFSKKWIFILMAILLVLFLKEDKIILNVPLILNICVFVISLLIILIFQYKHNSVKKKKKNNNTIINIVGVFILSFFIFIILKLSINFCIIKSSEKMVNEEIKLPIDNFISGRTDLIYFNFNDKRYSLRYNNTDNLSREEIVNKHILHIIYSKSFFEIYVIKKYNIEFK</sequence>
<evidence type="ECO:0000313" key="2">
    <source>
        <dbReference type="EMBL" id="MCK8141815.1"/>
    </source>
</evidence>
<feature type="transmembrane region" description="Helical" evidence="1">
    <location>
        <begin position="34"/>
        <end position="53"/>
    </location>
</feature>
<keyword evidence="1" id="KW-0812">Transmembrane</keyword>
<keyword evidence="3" id="KW-1185">Reference proteome</keyword>
<organism evidence="2 3">
    <name type="scientific">Flavobacterium pygoscelis</name>
    <dbReference type="NCBI Taxonomy" id="2893176"/>
    <lineage>
        <taxon>Bacteria</taxon>
        <taxon>Pseudomonadati</taxon>
        <taxon>Bacteroidota</taxon>
        <taxon>Flavobacteriia</taxon>
        <taxon>Flavobacteriales</taxon>
        <taxon>Flavobacteriaceae</taxon>
        <taxon>Flavobacterium</taxon>
    </lineage>
</organism>
<proteinExistence type="predicted"/>
<keyword evidence="1" id="KW-0472">Membrane</keyword>